<evidence type="ECO:0000313" key="1">
    <source>
        <dbReference type="EMBL" id="KAK3378988.1"/>
    </source>
</evidence>
<organism evidence="1 2">
    <name type="scientific">Lasiosphaeria ovina</name>
    <dbReference type="NCBI Taxonomy" id="92902"/>
    <lineage>
        <taxon>Eukaryota</taxon>
        <taxon>Fungi</taxon>
        <taxon>Dikarya</taxon>
        <taxon>Ascomycota</taxon>
        <taxon>Pezizomycotina</taxon>
        <taxon>Sordariomycetes</taxon>
        <taxon>Sordariomycetidae</taxon>
        <taxon>Sordariales</taxon>
        <taxon>Lasiosphaeriaceae</taxon>
        <taxon>Lasiosphaeria</taxon>
    </lineage>
</organism>
<reference evidence="1" key="1">
    <citation type="journal article" date="2023" name="Mol. Phylogenet. Evol.">
        <title>Genome-scale phylogeny and comparative genomics of the fungal order Sordariales.</title>
        <authorList>
            <person name="Hensen N."/>
            <person name="Bonometti L."/>
            <person name="Westerberg I."/>
            <person name="Brannstrom I.O."/>
            <person name="Guillou S."/>
            <person name="Cros-Aarteil S."/>
            <person name="Calhoun S."/>
            <person name="Haridas S."/>
            <person name="Kuo A."/>
            <person name="Mondo S."/>
            <person name="Pangilinan J."/>
            <person name="Riley R."/>
            <person name="LaButti K."/>
            <person name="Andreopoulos B."/>
            <person name="Lipzen A."/>
            <person name="Chen C."/>
            <person name="Yan M."/>
            <person name="Daum C."/>
            <person name="Ng V."/>
            <person name="Clum A."/>
            <person name="Steindorff A."/>
            <person name="Ohm R.A."/>
            <person name="Martin F."/>
            <person name="Silar P."/>
            <person name="Natvig D.O."/>
            <person name="Lalanne C."/>
            <person name="Gautier V."/>
            <person name="Ament-Velasquez S.L."/>
            <person name="Kruys A."/>
            <person name="Hutchinson M.I."/>
            <person name="Powell A.J."/>
            <person name="Barry K."/>
            <person name="Miller A.N."/>
            <person name="Grigoriev I.V."/>
            <person name="Debuchy R."/>
            <person name="Gladieux P."/>
            <person name="Hiltunen Thoren M."/>
            <person name="Johannesson H."/>
        </authorList>
    </citation>
    <scope>NUCLEOTIDE SEQUENCE</scope>
    <source>
        <strain evidence="1">CBS 958.72</strain>
    </source>
</reference>
<name>A0AAE0ND35_9PEZI</name>
<keyword evidence="2" id="KW-1185">Reference proteome</keyword>
<dbReference type="AlphaFoldDB" id="A0AAE0ND35"/>
<reference evidence="1" key="2">
    <citation type="submission" date="2023-06" db="EMBL/GenBank/DDBJ databases">
        <authorList>
            <consortium name="Lawrence Berkeley National Laboratory"/>
            <person name="Haridas S."/>
            <person name="Hensen N."/>
            <person name="Bonometti L."/>
            <person name="Westerberg I."/>
            <person name="Brannstrom I.O."/>
            <person name="Guillou S."/>
            <person name="Cros-Aarteil S."/>
            <person name="Calhoun S."/>
            <person name="Kuo A."/>
            <person name="Mondo S."/>
            <person name="Pangilinan J."/>
            <person name="Riley R."/>
            <person name="Labutti K."/>
            <person name="Andreopoulos B."/>
            <person name="Lipzen A."/>
            <person name="Chen C."/>
            <person name="Yanf M."/>
            <person name="Daum C."/>
            <person name="Ng V."/>
            <person name="Clum A."/>
            <person name="Steindorff A."/>
            <person name="Ohm R."/>
            <person name="Martin F."/>
            <person name="Silar P."/>
            <person name="Natvig D."/>
            <person name="Lalanne C."/>
            <person name="Gautier V."/>
            <person name="Ament-Velasquez S.L."/>
            <person name="Kruys A."/>
            <person name="Hutchinson M.I."/>
            <person name="Powell A.J."/>
            <person name="Barry K."/>
            <person name="Miller A.N."/>
            <person name="Grigoriev I.V."/>
            <person name="Debuchy R."/>
            <person name="Gladieux P."/>
            <person name="Thoren M.H."/>
            <person name="Johannesson H."/>
        </authorList>
    </citation>
    <scope>NUCLEOTIDE SEQUENCE</scope>
    <source>
        <strain evidence="1">CBS 958.72</strain>
    </source>
</reference>
<dbReference type="Proteomes" id="UP001287356">
    <property type="component" value="Unassembled WGS sequence"/>
</dbReference>
<dbReference type="EMBL" id="JAULSN010000002">
    <property type="protein sequence ID" value="KAK3378988.1"/>
    <property type="molecule type" value="Genomic_DNA"/>
</dbReference>
<accession>A0AAE0ND35</accession>
<evidence type="ECO:0000313" key="2">
    <source>
        <dbReference type="Proteomes" id="UP001287356"/>
    </source>
</evidence>
<proteinExistence type="predicted"/>
<comment type="caution">
    <text evidence="1">The sequence shown here is derived from an EMBL/GenBank/DDBJ whole genome shotgun (WGS) entry which is preliminary data.</text>
</comment>
<protein>
    <submittedName>
        <fullName evidence="1">Uncharacterized protein</fullName>
    </submittedName>
</protein>
<sequence length="100" mass="10820">MRKKVTCALPLSAVGSFLSQVSSESQLGHSNYFLAKQHYHCLDGAGPTLAENELETASTIPITPIHHTSYTRNKQCTGLPTDNPSPAGFCAPSARHKKRI</sequence>
<gene>
    <name evidence="1" type="ORF">B0T24DRAFT_143886</name>
</gene>